<dbReference type="SMART" id="SM00338">
    <property type="entry name" value="BRLZ"/>
    <property type="match status" value="1"/>
</dbReference>
<evidence type="ECO:0000256" key="8">
    <source>
        <dbReference type="ARBA" id="ARBA00061302"/>
    </source>
</evidence>
<accession>A0A7D9H3N1</accession>
<protein>
    <submittedName>
        <fullName evidence="12">DEBR0S5_05072g1_1</fullName>
    </submittedName>
</protein>
<evidence type="ECO:0000256" key="10">
    <source>
        <dbReference type="SAM" id="MobiDB-lite"/>
    </source>
</evidence>
<evidence type="ECO:0000313" key="13">
    <source>
        <dbReference type="Proteomes" id="UP000478008"/>
    </source>
</evidence>
<evidence type="ECO:0000256" key="5">
    <source>
        <dbReference type="ARBA" id="ARBA00023159"/>
    </source>
</evidence>
<evidence type="ECO:0000256" key="3">
    <source>
        <dbReference type="ARBA" id="ARBA00023015"/>
    </source>
</evidence>
<sequence length="276" mass="29656">MLLGESIFSNISAVADPELAPSASSGDLQDPLEKLYNAAFGDEQSSHVCGASTIPAGTISLLAIHGSVLNGAFDPSAPVNSNSAMLEETSDVQNLQPLFEQASSTEERSSLPVSDPAMDSELLALLGGIPESNCQVDSVEQRSKSVPGALISKHEVKKSSKVTKNVQRKKRACSTSSTLKTAVLDGEKVKLDKFGCIAYTRKQRSAPLPPVVPQGSDMASLKRARNTEAARRSRARKMKRMAQLEGKCEKLTAENERLKAEIESLKQRLSMQQPSM</sequence>
<dbReference type="GO" id="GO:0005634">
    <property type="term" value="C:nucleus"/>
    <property type="evidence" value="ECO:0007669"/>
    <property type="project" value="UniProtKB-SubCell"/>
</dbReference>
<evidence type="ECO:0000313" key="12">
    <source>
        <dbReference type="EMBL" id="VUG19527.1"/>
    </source>
</evidence>
<evidence type="ECO:0000256" key="1">
    <source>
        <dbReference type="ARBA" id="ARBA00004123"/>
    </source>
</evidence>
<reference evidence="12 13" key="1">
    <citation type="submission" date="2019-07" db="EMBL/GenBank/DDBJ databases">
        <authorList>
            <person name="Friedrich A."/>
            <person name="Schacherer J."/>
        </authorList>
    </citation>
    <scope>NUCLEOTIDE SEQUENCE [LARGE SCALE GENOMIC DNA]</scope>
</reference>
<comment type="similarity">
    <text evidence="8">Belongs to the bZIP family. GCN4 subfamily.</text>
</comment>
<dbReference type="Proteomes" id="UP000478008">
    <property type="component" value="Unassembled WGS sequence"/>
</dbReference>
<keyword evidence="6" id="KW-0804">Transcription</keyword>
<evidence type="ECO:0000256" key="2">
    <source>
        <dbReference type="ARBA" id="ARBA00022605"/>
    </source>
</evidence>
<dbReference type="GO" id="GO:0000977">
    <property type="term" value="F:RNA polymerase II transcription regulatory region sequence-specific DNA binding"/>
    <property type="evidence" value="ECO:0007669"/>
    <property type="project" value="TreeGrafter"/>
</dbReference>
<feature type="region of interest" description="Disordered" evidence="10">
    <location>
        <begin position="206"/>
        <end position="229"/>
    </location>
</feature>
<dbReference type="PANTHER" id="PTHR13044:SF14">
    <property type="entry name" value="CRYPTOCEPHAL, ISOFORM A"/>
    <property type="match status" value="1"/>
</dbReference>
<dbReference type="InterPro" id="IPR004827">
    <property type="entry name" value="bZIP"/>
</dbReference>
<dbReference type="PROSITE" id="PS50217">
    <property type="entry name" value="BZIP"/>
    <property type="match status" value="1"/>
</dbReference>
<proteinExistence type="inferred from homology"/>
<keyword evidence="13" id="KW-1185">Reference proteome</keyword>
<organism evidence="12 13">
    <name type="scientific">Dekkera bruxellensis</name>
    <name type="common">Brettanomyces custersii</name>
    <dbReference type="NCBI Taxonomy" id="5007"/>
    <lineage>
        <taxon>Eukaryota</taxon>
        <taxon>Fungi</taxon>
        <taxon>Dikarya</taxon>
        <taxon>Ascomycota</taxon>
        <taxon>Saccharomycotina</taxon>
        <taxon>Pichiomycetes</taxon>
        <taxon>Pichiales</taxon>
        <taxon>Pichiaceae</taxon>
        <taxon>Brettanomyces</taxon>
    </lineage>
</organism>
<dbReference type="AlphaFoldDB" id="A0A7D9H3N1"/>
<keyword evidence="3" id="KW-0805">Transcription regulation</keyword>
<dbReference type="PROSITE" id="PS00036">
    <property type="entry name" value="BZIP_BASIC"/>
    <property type="match status" value="1"/>
</dbReference>
<keyword evidence="7" id="KW-0539">Nucleus</keyword>
<dbReference type="InterPro" id="IPR046347">
    <property type="entry name" value="bZIP_sf"/>
</dbReference>
<feature type="coiled-coil region" evidence="9">
    <location>
        <begin position="234"/>
        <end position="268"/>
    </location>
</feature>
<dbReference type="GO" id="GO:0008652">
    <property type="term" value="P:amino acid biosynthetic process"/>
    <property type="evidence" value="ECO:0007669"/>
    <property type="project" value="UniProtKB-KW"/>
</dbReference>
<dbReference type="Pfam" id="PF07716">
    <property type="entry name" value="bZIP_2"/>
    <property type="match status" value="1"/>
</dbReference>
<keyword evidence="2" id="KW-0028">Amino-acid biosynthesis</keyword>
<dbReference type="EMBL" id="CABFWN010000005">
    <property type="protein sequence ID" value="VUG19527.1"/>
    <property type="molecule type" value="Genomic_DNA"/>
</dbReference>
<name>A0A7D9H3N1_DEKBR</name>
<keyword evidence="4" id="KW-0238">DNA-binding</keyword>
<dbReference type="SUPFAM" id="SSF57959">
    <property type="entry name" value="Leucine zipper domain"/>
    <property type="match status" value="1"/>
</dbReference>
<keyword evidence="5" id="KW-0010">Activator</keyword>
<evidence type="ECO:0000256" key="9">
    <source>
        <dbReference type="SAM" id="Coils"/>
    </source>
</evidence>
<dbReference type="PANTHER" id="PTHR13044">
    <property type="entry name" value="ACTIVATING TRANSCRIPTION FACTOR ATF 4/5"/>
    <property type="match status" value="1"/>
</dbReference>
<feature type="domain" description="BZIP" evidence="11">
    <location>
        <begin position="222"/>
        <end position="270"/>
    </location>
</feature>
<comment type="subcellular location">
    <subcellularLocation>
        <location evidence="1">Nucleus</location>
    </subcellularLocation>
</comment>
<dbReference type="CDD" id="cd12193">
    <property type="entry name" value="bZIP_GCN4"/>
    <property type="match status" value="1"/>
</dbReference>
<evidence type="ECO:0000256" key="6">
    <source>
        <dbReference type="ARBA" id="ARBA00023163"/>
    </source>
</evidence>
<dbReference type="Gene3D" id="3.30.160.60">
    <property type="entry name" value="Classic Zinc Finger"/>
    <property type="match status" value="1"/>
</dbReference>
<dbReference type="GO" id="GO:0001228">
    <property type="term" value="F:DNA-binding transcription activator activity, RNA polymerase II-specific"/>
    <property type="evidence" value="ECO:0007669"/>
    <property type="project" value="TreeGrafter"/>
</dbReference>
<gene>
    <name evidence="12" type="ORF">DEBR0S5_05072G</name>
</gene>
<dbReference type="FunFam" id="3.30.160.60:FF:001491">
    <property type="entry name" value="Cross-pathway control protein A"/>
    <property type="match status" value="1"/>
</dbReference>
<keyword evidence="9" id="KW-0175">Coiled coil</keyword>
<evidence type="ECO:0000259" key="11">
    <source>
        <dbReference type="PROSITE" id="PS50217"/>
    </source>
</evidence>
<evidence type="ECO:0000256" key="7">
    <source>
        <dbReference type="ARBA" id="ARBA00023242"/>
    </source>
</evidence>
<evidence type="ECO:0000256" key="4">
    <source>
        <dbReference type="ARBA" id="ARBA00023125"/>
    </source>
</evidence>